<keyword evidence="1" id="KW-0812">Transmembrane</keyword>
<protein>
    <submittedName>
        <fullName evidence="2">Uncharacterized protein</fullName>
    </submittedName>
</protein>
<accession>A0A562JEQ5</accession>
<feature type="transmembrane region" description="Helical" evidence="1">
    <location>
        <begin position="196"/>
        <end position="216"/>
    </location>
</feature>
<proteinExistence type="predicted"/>
<organism evidence="2 3">
    <name type="scientific">Sedimentibacter saalensis</name>
    <dbReference type="NCBI Taxonomy" id="130788"/>
    <lineage>
        <taxon>Bacteria</taxon>
        <taxon>Bacillati</taxon>
        <taxon>Bacillota</taxon>
        <taxon>Tissierellia</taxon>
        <taxon>Sedimentibacter</taxon>
    </lineage>
</organism>
<feature type="transmembrane region" description="Helical" evidence="1">
    <location>
        <begin position="154"/>
        <end position="175"/>
    </location>
</feature>
<dbReference type="EMBL" id="VLKH01000003">
    <property type="protein sequence ID" value="TWH81687.1"/>
    <property type="molecule type" value="Genomic_DNA"/>
</dbReference>
<comment type="caution">
    <text evidence="2">The sequence shown here is derived from an EMBL/GenBank/DDBJ whole genome shotgun (WGS) entry which is preliminary data.</text>
</comment>
<dbReference type="RefSeq" id="WP_145081845.1">
    <property type="nucleotide sequence ID" value="NZ_VLKH01000003.1"/>
</dbReference>
<keyword evidence="3" id="KW-1185">Reference proteome</keyword>
<name>A0A562JEQ5_9FIRM</name>
<gene>
    <name evidence="2" type="ORF">LY60_01442</name>
</gene>
<feature type="transmembrane region" description="Helical" evidence="1">
    <location>
        <begin position="64"/>
        <end position="89"/>
    </location>
</feature>
<sequence length="461" mass="52683">MDIDEEKTILNPWKKPIMEITLGFALTSITLNFLWLQYILPAIGTVLIFIGVRSLRKENKYFTMAYFLAASQLVINAINLIIISTPLVVEIQNDIIFSLLLIGFRLALFLSLSSAIRNIFQKANVSNIQNSFFLAFIWILSFALLAISPLSNSWMAFILLTFFCILVIRSLQCLGDELGNIGYGIISIEDRLSNTVVVRGYLIICLVLVISCGVAANHAVPNFTEIKSSTASDTRNILMEFDVPEEILNDMSYENISMLQNAIHVDVYTDLLMFDGVSEMVETGTRMYKEYIKSKNRTIEATTVYTELPDNEIYVLVYFKWQKPNAFWNDGFTIWGEEGIELLDGKLFYQKDGTDYEASIPRLKNDFVTTESMFFGASQSKQISGGVCYPFGSENQRGYVFYRLKLSEEQGIVPNCINYLHSKNPISLPYTFAEQKILSGQREYKQHYTTYDLKKYQDMQE</sequence>
<dbReference type="OrthoDB" id="1915684at2"/>
<evidence type="ECO:0000256" key="1">
    <source>
        <dbReference type="SAM" id="Phobius"/>
    </source>
</evidence>
<keyword evidence="1" id="KW-1133">Transmembrane helix</keyword>
<keyword evidence="1" id="KW-0472">Membrane</keyword>
<dbReference type="Proteomes" id="UP000315343">
    <property type="component" value="Unassembled WGS sequence"/>
</dbReference>
<evidence type="ECO:0000313" key="3">
    <source>
        <dbReference type="Proteomes" id="UP000315343"/>
    </source>
</evidence>
<dbReference type="AlphaFoldDB" id="A0A562JEQ5"/>
<feature type="transmembrane region" description="Helical" evidence="1">
    <location>
        <begin position="20"/>
        <end position="52"/>
    </location>
</feature>
<reference evidence="2 3" key="1">
    <citation type="submission" date="2019-07" db="EMBL/GenBank/DDBJ databases">
        <title>Genomic Encyclopedia of Type Strains, Phase I: the one thousand microbial genomes (KMG-I) project.</title>
        <authorList>
            <person name="Kyrpides N."/>
        </authorList>
    </citation>
    <scope>NUCLEOTIDE SEQUENCE [LARGE SCALE GENOMIC DNA]</scope>
    <source>
        <strain evidence="2 3">DSM 13558</strain>
    </source>
</reference>
<feature type="transmembrane region" description="Helical" evidence="1">
    <location>
        <begin position="95"/>
        <end position="116"/>
    </location>
</feature>
<feature type="transmembrane region" description="Helical" evidence="1">
    <location>
        <begin position="128"/>
        <end position="148"/>
    </location>
</feature>
<evidence type="ECO:0000313" key="2">
    <source>
        <dbReference type="EMBL" id="TWH81687.1"/>
    </source>
</evidence>